<feature type="compositionally biased region" description="Acidic residues" evidence="1">
    <location>
        <begin position="776"/>
        <end position="785"/>
    </location>
</feature>
<feature type="region of interest" description="Disordered" evidence="1">
    <location>
        <begin position="188"/>
        <end position="255"/>
    </location>
</feature>
<feature type="compositionally biased region" description="Low complexity" evidence="1">
    <location>
        <begin position="644"/>
        <end position="655"/>
    </location>
</feature>
<organism evidence="3 4">
    <name type="scientific">Pseudovirgaria hyperparasitica</name>
    <dbReference type="NCBI Taxonomy" id="470096"/>
    <lineage>
        <taxon>Eukaryota</taxon>
        <taxon>Fungi</taxon>
        <taxon>Dikarya</taxon>
        <taxon>Ascomycota</taxon>
        <taxon>Pezizomycotina</taxon>
        <taxon>Dothideomycetes</taxon>
        <taxon>Dothideomycetes incertae sedis</taxon>
        <taxon>Acrospermales</taxon>
        <taxon>Acrospermaceae</taxon>
        <taxon>Pseudovirgaria</taxon>
    </lineage>
</organism>
<keyword evidence="4" id="KW-1185">Reference proteome</keyword>
<evidence type="ECO:0000313" key="4">
    <source>
        <dbReference type="Proteomes" id="UP000799437"/>
    </source>
</evidence>
<feature type="compositionally biased region" description="Low complexity" evidence="1">
    <location>
        <begin position="542"/>
        <end position="554"/>
    </location>
</feature>
<dbReference type="GeneID" id="54480255"/>
<dbReference type="AlphaFoldDB" id="A0A6A6VYZ2"/>
<name>A0A6A6VYZ2_9PEZI</name>
<proteinExistence type="predicted"/>
<keyword evidence="2" id="KW-1133">Transmembrane helix</keyword>
<feature type="compositionally biased region" description="Pro residues" evidence="1">
    <location>
        <begin position="659"/>
        <end position="668"/>
    </location>
</feature>
<dbReference type="RefSeq" id="XP_033597361.1">
    <property type="nucleotide sequence ID" value="XM_033739201.1"/>
</dbReference>
<reference evidence="3" key="1">
    <citation type="journal article" date="2020" name="Stud. Mycol.">
        <title>101 Dothideomycetes genomes: a test case for predicting lifestyles and emergence of pathogens.</title>
        <authorList>
            <person name="Haridas S."/>
            <person name="Albert R."/>
            <person name="Binder M."/>
            <person name="Bloem J."/>
            <person name="Labutti K."/>
            <person name="Salamov A."/>
            <person name="Andreopoulos B."/>
            <person name="Baker S."/>
            <person name="Barry K."/>
            <person name="Bills G."/>
            <person name="Bluhm B."/>
            <person name="Cannon C."/>
            <person name="Castanera R."/>
            <person name="Culley D."/>
            <person name="Daum C."/>
            <person name="Ezra D."/>
            <person name="Gonzalez J."/>
            <person name="Henrissat B."/>
            <person name="Kuo A."/>
            <person name="Liang C."/>
            <person name="Lipzen A."/>
            <person name="Lutzoni F."/>
            <person name="Magnuson J."/>
            <person name="Mondo S."/>
            <person name="Nolan M."/>
            <person name="Ohm R."/>
            <person name="Pangilinan J."/>
            <person name="Park H.-J."/>
            <person name="Ramirez L."/>
            <person name="Alfaro M."/>
            <person name="Sun H."/>
            <person name="Tritt A."/>
            <person name="Yoshinaga Y."/>
            <person name="Zwiers L.-H."/>
            <person name="Turgeon B."/>
            <person name="Goodwin S."/>
            <person name="Spatafora J."/>
            <person name="Crous P."/>
            <person name="Grigoriev I."/>
        </authorList>
    </citation>
    <scope>NUCLEOTIDE SEQUENCE</scope>
    <source>
        <strain evidence="3">CBS 121739</strain>
    </source>
</reference>
<feature type="compositionally biased region" description="Polar residues" evidence="1">
    <location>
        <begin position="462"/>
        <end position="474"/>
    </location>
</feature>
<feature type="region of interest" description="Disordered" evidence="1">
    <location>
        <begin position="329"/>
        <end position="791"/>
    </location>
</feature>
<feature type="compositionally biased region" description="Polar residues" evidence="1">
    <location>
        <begin position="380"/>
        <end position="406"/>
    </location>
</feature>
<feature type="compositionally biased region" description="Low complexity" evidence="1">
    <location>
        <begin position="489"/>
        <end position="513"/>
    </location>
</feature>
<dbReference type="EMBL" id="ML996579">
    <property type="protein sequence ID" value="KAF2754910.1"/>
    <property type="molecule type" value="Genomic_DNA"/>
</dbReference>
<feature type="compositionally biased region" description="Low complexity" evidence="1">
    <location>
        <begin position="586"/>
        <end position="605"/>
    </location>
</feature>
<feature type="compositionally biased region" description="Low complexity" evidence="1">
    <location>
        <begin position="521"/>
        <end position="533"/>
    </location>
</feature>
<keyword evidence="2" id="KW-0812">Transmembrane</keyword>
<dbReference type="OrthoDB" id="3546893at2759"/>
<protein>
    <submittedName>
        <fullName evidence="3">Uncharacterized protein</fullName>
    </submittedName>
</protein>
<feature type="compositionally biased region" description="Low complexity" evidence="1">
    <location>
        <begin position="669"/>
        <end position="702"/>
    </location>
</feature>
<accession>A0A6A6VYZ2</accession>
<feature type="transmembrane region" description="Helical" evidence="2">
    <location>
        <begin position="26"/>
        <end position="50"/>
    </location>
</feature>
<evidence type="ECO:0000256" key="1">
    <source>
        <dbReference type="SAM" id="MobiDB-lite"/>
    </source>
</evidence>
<feature type="compositionally biased region" description="Low complexity" evidence="1">
    <location>
        <begin position="426"/>
        <end position="445"/>
    </location>
</feature>
<gene>
    <name evidence="3" type="ORF">EJ05DRAFT_137751</name>
</gene>
<feature type="compositionally biased region" description="Polar residues" evidence="1">
    <location>
        <begin position="721"/>
        <end position="730"/>
    </location>
</feature>
<feature type="compositionally biased region" description="Basic and acidic residues" evidence="1">
    <location>
        <begin position="607"/>
        <end position="626"/>
    </location>
</feature>
<sequence length="791" mass="85318">MATTTPASITTASADSMTASHLSRPAIAGILTAVCLTISVLLAAMLVLLIRAITHHKRLVADLEARGIAVRPPLVGEVKGGGPLRMGPTRTVLRKNYLSPYIVNGAELRSSSSFYEHDKSRLSLQKSTPHLDSSTDFGISLQSPHIERVQDQVSKPRHIAECQISAPAPSHQTRFPIRTSADFCPPIPVRSSSRLPTPPVAPSPSLESRFSAPRSLLSKHDSAISGALSPRNLDTHPQKSRPRAGTASGATSQPDLHQAMHRTINRPSSLSTISRTQKPLNISEVFDVFDAPTAGRAKEASGHRLGEHQKSSIPKLERAGTPMTFYEQPSATKENTAVRPTSPVSKPSKIVFRTEPRLTPASSPVRKKNTSPHRVVLGEISSNTSAPGHASQRFSDSPSTRSSNGNPFRWELLTVPPSETPRRSSSRPSSARPVSPSKPSHVTKAATKKRKKPHKTEHDTRSPTTNLPRNTVSPARTRKPSKLTLTPMSSTATSRTTSPQPSSSSSHHNNSTSKPLPFRAPSSTTPSTQQHQQPTRRHRSRTGSSSLLSPSLLDLRLDLDLPPPLPSPPLPAPHLSNPTTPDPRLASAVPSSVTSPSFLSLFSPFAPDERPDEQHDEEHDEHEHIHTPSPSSPSFPSPPPPLTPRTIPSITTPQSRNPPSSPLLPHIPSPLLFSLPSSPRYHPTTPTTPKTPKTPKSPSTSPHTLRPDSATLSPYSLHFHPSTTANTATLQRRHTLRRPSLPDLGRAGTLVRRRRANTERGGGEELCGLTSFYGGDDGDGGDGDGDGGWRF</sequence>
<feature type="compositionally biased region" description="Polar residues" evidence="1">
    <location>
        <begin position="329"/>
        <end position="345"/>
    </location>
</feature>
<keyword evidence="2" id="KW-0472">Membrane</keyword>
<feature type="compositionally biased region" description="Pro residues" evidence="1">
    <location>
        <begin position="630"/>
        <end position="643"/>
    </location>
</feature>
<feature type="compositionally biased region" description="Basic residues" evidence="1">
    <location>
        <begin position="446"/>
        <end position="455"/>
    </location>
</feature>
<dbReference type="Proteomes" id="UP000799437">
    <property type="component" value="Unassembled WGS sequence"/>
</dbReference>
<feature type="compositionally biased region" description="Pro residues" evidence="1">
    <location>
        <begin position="561"/>
        <end position="572"/>
    </location>
</feature>
<evidence type="ECO:0000313" key="3">
    <source>
        <dbReference type="EMBL" id="KAF2754910.1"/>
    </source>
</evidence>
<evidence type="ECO:0000256" key="2">
    <source>
        <dbReference type="SAM" id="Phobius"/>
    </source>
</evidence>